<dbReference type="Proteomes" id="UP000001745">
    <property type="component" value="Unassembled WGS sequence"/>
</dbReference>
<dbReference type="InParanoid" id="B8M767"/>
<feature type="region of interest" description="Disordered" evidence="1">
    <location>
        <begin position="151"/>
        <end position="211"/>
    </location>
</feature>
<dbReference type="AlphaFoldDB" id="B8M767"/>
<reference evidence="3" key="1">
    <citation type="journal article" date="2015" name="Genome Announc.">
        <title>Genome sequence of the AIDS-associated pathogen Penicillium marneffei (ATCC18224) and its near taxonomic relative Talaromyces stipitatus (ATCC10500).</title>
        <authorList>
            <person name="Nierman W.C."/>
            <person name="Fedorova-Abrams N.D."/>
            <person name="Andrianopoulos A."/>
        </authorList>
    </citation>
    <scope>NUCLEOTIDE SEQUENCE [LARGE SCALE GENOMIC DNA]</scope>
    <source>
        <strain evidence="3">ATCC 10500 / CBS 375.48 / QM 6759 / NRRL 1006</strain>
    </source>
</reference>
<sequence>MTTARNFKPPMVGQIMCLSCLQTQILSSVAMSSTLDIYIGFGNRRGNDTLHWILMLATPGTDRCTWYHVTGGPTQARGYTLQIQANKRLNSFGLSGKRFISTIPASEINKIKSAAQSVPLQRCQRWTTAVLGQLEAKRLVPPGTMAEFESQIEPSRFEQSGSRDPSSGSRSGIRSGSSSGSGTGSRQSGSPRGSSGIGSRYQSSQYSLQYR</sequence>
<dbReference type="eggNOG" id="ENOG502STPI">
    <property type="taxonomic scope" value="Eukaryota"/>
</dbReference>
<evidence type="ECO:0000313" key="3">
    <source>
        <dbReference type="Proteomes" id="UP000001745"/>
    </source>
</evidence>
<evidence type="ECO:0000256" key="1">
    <source>
        <dbReference type="SAM" id="MobiDB-lite"/>
    </source>
</evidence>
<organism evidence="2 3">
    <name type="scientific">Talaromyces stipitatus (strain ATCC 10500 / CBS 375.48 / QM 6759 / NRRL 1006)</name>
    <name type="common">Penicillium stipitatum</name>
    <dbReference type="NCBI Taxonomy" id="441959"/>
    <lineage>
        <taxon>Eukaryota</taxon>
        <taxon>Fungi</taxon>
        <taxon>Dikarya</taxon>
        <taxon>Ascomycota</taxon>
        <taxon>Pezizomycotina</taxon>
        <taxon>Eurotiomycetes</taxon>
        <taxon>Eurotiomycetidae</taxon>
        <taxon>Eurotiales</taxon>
        <taxon>Trichocomaceae</taxon>
        <taxon>Talaromyces</taxon>
        <taxon>Talaromyces sect. Talaromyces</taxon>
    </lineage>
</organism>
<dbReference type="OrthoDB" id="5296964at2759"/>
<dbReference type="Pfam" id="PF20174">
    <property type="entry name" value="DUF6540"/>
    <property type="match status" value="1"/>
</dbReference>
<dbReference type="RefSeq" id="XP_002480721.1">
    <property type="nucleotide sequence ID" value="XM_002480676.1"/>
</dbReference>
<evidence type="ECO:0000313" key="2">
    <source>
        <dbReference type="EMBL" id="EED20287.1"/>
    </source>
</evidence>
<gene>
    <name evidence="2" type="ORF">TSTA_035160</name>
</gene>
<accession>B8M767</accession>
<keyword evidence="3" id="KW-1185">Reference proteome</keyword>
<dbReference type="HOGENOM" id="CLU_1305597_0_0_1"/>
<feature type="compositionally biased region" description="Low complexity" evidence="1">
    <location>
        <begin position="160"/>
        <end position="211"/>
    </location>
</feature>
<dbReference type="EMBL" id="EQ962654">
    <property type="protein sequence ID" value="EED20287.1"/>
    <property type="molecule type" value="Genomic_DNA"/>
</dbReference>
<dbReference type="InterPro" id="IPR046670">
    <property type="entry name" value="DUF6540"/>
</dbReference>
<dbReference type="STRING" id="441959.B8M767"/>
<dbReference type="PhylomeDB" id="B8M767"/>
<dbReference type="VEuPathDB" id="FungiDB:TSTA_035160"/>
<protein>
    <submittedName>
        <fullName evidence="2">Uncharacterized protein</fullName>
    </submittedName>
</protein>
<proteinExistence type="predicted"/>
<dbReference type="GeneID" id="8107466"/>
<name>B8M767_TALSN</name>